<sequence>MDSREGAEAGPIEEPEMNTGAIDLDEILDKLMGPTCRPIKVIKFVLSTGQTHGANVQANKVLDKLMGPTCRPIKVIKFVLSTGQTHGANVQANKGSVSASDEISGEDVRVAEKLLMGKTQSESFPHELSQLSRGEVTERKSKLFTYSPYLDEQGIIRSDTRLQRLPNSSDEYVRPILLDAKHPVVQLMLRWYHTKTGHQGNPFILAELRARYIIIGAHKFLKKVRKFCPHCQRERAKTLQPQMGQLPPERTNPQRPSFRLHRRRLFRSYIRKGTQKYREKVRCAIYMSRD</sequence>
<evidence type="ECO:0000313" key="3">
    <source>
        <dbReference type="Proteomes" id="UP000092461"/>
    </source>
</evidence>
<dbReference type="VEuPathDB" id="VectorBase:LLOJ004884"/>
<reference evidence="2" key="1">
    <citation type="submission" date="2020-05" db="UniProtKB">
        <authorList>
            <consortium name="EnsemblMetazoa"/>
        </authorList>
    </citation>
    <scope>IDENTIFICATION</scope>
    <source>
        <strain evidence="2">Jacobina</strain>
    </source>
</reference>
<dbReference type="PANTHER" id="PTHR47331">
    <property type="entry name" value="PHD-TYPE DOMAIN-CONTAINING PROTEIN"/>
    <property type="match status" value="1"/>
</dbReference>
<name>A0A1B0GIT5_LUTLO</name>
<proteinExistence type="predicted"/>
<protein>
    <submittedName>
        <fullName evidence="2">Uncharacterized protein</fullName>
    </submittedName>
</protein>
<evidence type="ECO:0000256" key="1">
    <source>
        <dbReference type="SAM" id="MobiDB-lite"/>
    </source>
</evidence>
<dbReference type="EnsemblMetazoa" id="LLOJ004884-RA">
    <property type="protein sequence ID" value="LLOJ004884-PA"/>
    <property type="gene ID" value="LLOJ004884"/>
</dbReference>
<dbReference type="VEuPathDB" id="VectorBase:LLONM1_011526"/>
<feature type="region of interest" description="Disordered" evidence="1">
    <location>
        <begin position="1"/>
        <end position="20"/>
    </location>
</feature>
<dbReference type="Proteomes" id="UP000092461">
    <property type="component" value="Unassembled WGS sequence"/>
</dbReference>
<dbReference type="AlphaFoldDB" id="A0A1B0GIT5"/>
<keyword evidence="3" id="KW-1185">Reference proteome</keyword>
<dbReference type="EMBL" id="AJWK01015401">
    <property type="status" value="NOT_ANNOTATED_CDS"/>
    <property type="molecule type" value="Genomic_DNA"/>
</dbReference>
<accession>A0A1B0GIT5</accession>
<evidence type="ECO:0000313" key="2">
    <source>
        <dbReference type="EnsemblMetazoa" id="LLOJ004884-PA"/>
    </source>
</evidence>
<organism evidence="2 3">
    <name type="scientific">Lutzomyia longipalpis</name>
    <name type="common">Sand fly</name>
    <dbReference type="NCBI Taxonomy" id="7200"/>
    <lineage>
        <taxon>Eukaryota</taxon>
        <taxon>Metazoa</taxon>
        <taxon>Ecdysozoa</taxon>
        <taxon>Arthropoda</taxon>
        <taxon>Hexapoda</taxon>
        <taxon>Insecta</taxon>
        <taxon>Pterygota</taxon>
        <taxon>Neoptera</taxon>
        <taxon>Endopterygota</taxon>
        <taxon>Diptera</taxon>
        <taxon>Nematocera</taxon>
        <taxon>Psychodoidea</taxon>
        <taxon>Psychodidae</taxon>
        <taxon>Lutzomyia</taxon>
        <taxon>Lutzomyia</taxon>
    </lineage>
</organism>